<reference evidence="1" key="1">
    <citation type="submission" date="2019-02" db="EMBL/GenBank/DDBJ databases">
        <authorList>
            <person name="Gruber-Vodicka R. H."/>
            <person name="Seah K. B. B."/>
        </authorList>
    </citation>
    <scope>NUCLEOTIDE SEQUENCE</scope>
    <source>
        <strain evidence="1">BECK_BZ106</strain>
    </source>
</reference>
<organism evidence="1">
    <name type="scientific">Candidatus Kentrum sp. FW</name>
    <dbReference type="NCBI Taxonomy" id="2126338"/>
    <lineage>
        <taxon>Bacteria</taxon>
        <taxon>Pseudomonadati</taxon>
        <taxon>Pseudomonadota</taxon>
        <taxon>Gammaproteobacteria</taxon>
        <taxon>Candidatus Kentrum</taxon>
    </lineage>
</organism>
<gene>
    <name evidence="1" type="ORF">BECKFW1821B_GA0114236_101623</name>
</gene>
<proteinExistence type="predicted"/>
<accession>A0A450SK36</accession>
<name>A0A450SK36_9GAMM</name>
<dbReference type="AlphaFoldDB" id="A0A450SK36"/>
<protein>
    <submittedName>
        <fullName evidence="1">Uncharacterized protein</fullName>
    </submittedName>
</protein>
<sequence>MPYQNIDASLSPEDIKAIKAAFQTIQEKLPFLVNLTPKERRSLFKTGVDSVSFIENALNAAQDHPDILPATFKTEELKSDVALFSVLTDIGTIAASVASEIDDTRLAVGSEAMEKGTQVYNYVKTAAKTTPGLKPVADQLGQRFKKAGRHKKHAEPEE</sequence>
<dbReference type="EMBL" id="CAADFD010000016">
    <property type="protein sequence ID" value="VFJ53892.1"/>
    <property type="molecule type" value="Genomic_DNA"/>
</dbReference>
<evidence type="ECO:0000313" key="1">
    <source>
        <dbReference type="EMBL" id="VFJ53892.1"/>
    </source>
</evidence>